<gene>
    <name evidence="3" type="ORF">CEUSTIGMA_g11089.t1</name>
</gene>
<evidence type="ECO:0000313" key="4">
    <source>
        <dbReference type="Proteomes" id="UP000232323"/>
    </source>
</evidence>
<proteinExistence type="predicted"/>
<feature type="region of interest" description="Disordered" evidence="1">
    <location>
        <begin position="589"/>
        <end position="608"/>
    </location>
</feature>
<protein>
    <submittedName>
        <fullName evidence="3">Uncharacterized protein</fullName>
    </submittedName>
</protein>
<evidence type="ECO:0000256" key="1">
    <source>
        <dbReference type="SAM" id="MobiDB-lite"/>
    </source>
</evidence>
<evidence type="ECO:0000313" key="3">
    <source>
        <dbReference type="EMBL" id="GAX83664.1"/>
    </source>
</evidence>
<dbReference type="AlphaFoldDB" id="A0A250XKR0"/>
<keyword evidence="2" id="KW-0472">Membrane</keyword>
<feature type="transmembrane region" description="Helical" evidence="2">
    <location>
        <begin position="392"/>
        <end position="418"/>
    </location>
</feature>
<evidence type="ECO:0000256" key="2">
    <source>
        <dbReference type="SAM" id="Phobius"/>
    </source>
</evidence>
<reference evidence="3 4" key="1">
    <citation type="submission" date="2017-08" db="EMBL/GenBank/DDBJ databases">
        <title>Acidophilic green algal genome provides insights into adaptation to an acidic environment.</title>
        <authorList>
            <person name="Hirooka S."/>
            <person name="Hirose Y."/>
            <person name="Kanesaki Y."/>
            <person name="Higuchi S."/>
            <person name="Fujiwara T."/>
            <person name="Onuma R."/>
            <person name="Era A."/>
            <person name="Ohbayashi R."/>
            <person name="Uzuka A."/>
            <person name="Nozaki H."/>
            <person name="Yoshikawa H."/>
            <person name="Miyagishima S.Y."/>
        </authorList>
    </citation>
    <scope>NUCLEOTIDE SEQUENCE [LARGE SCALE GENOMIC DNA]</scope>
    <source>
        <strain evidence="3 4">NIES-2499</strain>
    </source>
</reference>
<comment type="caution">
    <text evidence="3">The sequence shown here is derived from an EMBL/GenBank/DDBJ whole genome shotgun (WGS) entry which is preliminary data.</text>
</comment>
<dbReference type="Proteomes" id="UP000232323">
    <property type="component" value="Unassembled WGS sequence"/>
</dbReference>
<keyword evidence="2" id="KW-0812">Transmembrane</keyword>
<keyword evidence="4" id="KW-1185">Reference proteome</keyword>
<feature type="transmembrane region" description="Helical" evidence="2">
    <location>
        <begin position="438"/>
        <end position="466"/>
    </location>
</feature>
<sequence length="608" mass="66170">MLSNMDSMVDEGIEASLEASFEDFDPPLISDMHITVCICIGSLYALFSALRYVFTSLRIYLSSRRVRSASPSTPPPLQSLSAWEFTPQPPNLPASTSDVFSPFSSSRLVKGTESYHTQQLAVSIGKSAEAIPLLTEISQRGSSPFDHTQAVSASAWTISKKDVIRRRIGLQNETMGELPQEEARVHMTHDTLSGLNTVTPEGTGSRSRGLLWRFNAASWRRGAGGASVERCTVGRHQEICQPLPQQQQQEQGWSSELLAATRRNLFHMSSVEGLETTQAYRDWRNQGAGTQEDQVKCKLSAYQALRRADPDAFRLLLSRPVLTDGNLQPSSRQFLLFEYISNTFITTTTLILAVAPCLPFQSLGAEHSSMYHVLEVLAVVQGLPQEVQLTPLVVWVLLQALSMLQGYTSAIGMTYGVYSMYEDSSYPDHMHVGSLPQVFLSSAIEMVFLGCTLYTGLLYSLFCLLVSADSKKRLCFGQRMMGMQSIAEQTHSVKAVGQFLPASPDAIKRASGRIRSLIGSAGRASRPLDGTDPELTPYAAADAVAPTEAGGSGNASVYSWGAMYCKRPGVGSDALPSADGEMHNAALTGRLGRSYGPSNVAHTPGSLW</sequence>
<name>A0A250XKR0_9CHLO</name>
<dbReference type="EMBL" id="BEGY01000104">
    <property type="protein sequence ID" value="GAX83664.1"/>
    <property type="molecule type" value="Genomic_DNA"/>
</dbReference>
<keyword evidence="2" id="KW-1133">Transmembrane helix</keyword>
<feature type="transmembrane region" description="Helical" evidence="2">
    <location>
        <begin position="32"/>
        <end position="54"/>
    </location>
</feature>
<accession>A0A250XKR0</accession>
<organism evidence="3 4">
    <name type="scientific">Chlamydomonas eustigma</name>
    <dbReference type="NCBI Taxonomy" id="1157962"/>
    <lineage>
        <taxon>Eukaryota</taxon>
        <taxon>Viridiplantae</taxon>
        <taxon>Chlorophyta</taxon>
        <taxon>core chlorophytes</taxon>
        <taxon>Chlorophyceae</taxon>
        <taxon>CS clade</taxon>
        <taxon>Chlamydomonadales</taxon>
        <taxon>Chlamydomonadaceae</taxon>
        <taxon>Chlamydomonas</taxon>
    </lineage>
</organism>